<accession>A0A0N5DAL3</accession>
<reference evidence="3" key="1">
    <citation type="submission" date="2016-04" db="UniProtKB">
        <authorList>
            <consortium name="WormBaseParasite"/>
        </authorList>
    </citation>
    <scope>IDENTIFICATION</scope>
</reference>
<reference evidence="1 2" key="2">
    <citation type="submission" date="2018-11" db="EMBL/GenBank/DDBJ databases">
        <authorList>
            <consortium name="Pathogen Informatics"/>
        </authorList>
    </citation>
    <scope>NUCLEOTIDE SEQUENCE [LARGE SCALE GENOMIC DNA]</scope>
</reference>
<sequence length="498" mass="55687">MSVSGMPDSSYNKFGLLEVEIDYEKTDPCWHISSSGSNVFHGRYPSANTFIEKLRLEQRACLGRKVKKEEDLRLAIRQRVLYEYEKNRKEHLAKFTAQITGYKIDFPADKKESETIIACQLKSCTHVHNGHNLYIFMYSRYSTVFRILSEGAASQKIPNLLNFCSSSSVASTLNPQITNKFIPTSSLETEACNLPVLSCAEKATSDISVIPPAVITTTIQSFAIDTVFSGIFFLWYLKLASCSSFCISPASEQRSDITEHNNVSNAIQEQVTFTASVSSSISLNSRSNLLPEPQIIEEKYTELEKENANSLKIGDKLIDESPPNTVSVIQSPDCSTCEKNEQCFAQAFSNHAHYHQFFEQEIAFTKAFRMNTLNISIPTKNLLTRTIKEKISITTKKFATTGDVAKIVRFFGDLVSGFTVLGFGDKVVNLKDDCIAQNWAVIHIIGTYLELLSMDMSLLKVIAAILSSLASFSDVFAKLLYGELFIVSSLLSINHDKW</sequence>
<dbReference type="OrthoDB" id="5836200at2759"/>
<organism evidence="3">
    <name type="scientific">Thelazia callipaeda</name>
    <name type="common">Oriental eyeworm</name>
    <name type="synonym">Parasitic nematode</name>
    <dbReference type="NCBI Taxonomy" id="103827"/>
    <lineage>
        <taxon>Eukaryota</taxon>
        <taxon>Metazoa</taxon>
        <taxon>Ecdysozoa</taxon>
        <taxon>Nematoda</taxon>
        <taxon>Chromadorea</taxon>
        <taxon>Rhabditida</taxon>
        <taxon>Spirurina</taxon>
        <taxon>Spiruromorpha</taxon>
        <taxon>Thelazioidea</taxon>
        <taxon>Thelaziidae</taxon>
        <taxon>Thelazia</taxon>
    </lineage>
</organism>
<dbReference type="Proteomes" id="UP000276776">
    <property type="component" value="Unassembled WGS sequence"/>
</dbReference>
<keyword evidence="2" id="KW-1185">Reference proteome</keyword>
<protein>
    <submittedName>
        <fullName evidence="3">C2H2-type domain-containing protein</fullName>
    </submittedName>
</protein>
<evidence type="ECO:0000313" key="2">
    <source>
        <dbReference type="Proteomes" id="UP000276776"/>
    </source>
</evidence>
<name>A0A0N5DAL3_THECL</name>
<dbReference type="OMA" id="HMAKFQP"/>
<evidence type="ECO:0000313" key="1">
    <source>
        <dbReference type="EMBL" id="VDN07884.1"/>
    </source>
</evidence>
<dbReference type="EMBL" id="UYYF01005014">
    <property type="protein sequence ID" value="VDN07884.1"/>
    <property type="molecule type" value="Genomic_DNA"/>
</dbReference>
<dbReference type="WBParaSite" id="TCLT_0001021601-mRNA-1">
    <property type="protein sequence ID" value="TCLT_0001021601-mRNA-1"/>
    <property type="gene ID" value="TCLT_0001021601"/>
</dbReference>
<evidence type="ECO:0000313" key="3">
    <source>
        <dbReference type="WBParaSite" id="TCLT_0001021601-mRNA-1"/>
    </source>
</evidence>
<dbReference type="AlphaFoldDB" id="A0A0N5DAL3"/>
<proteinExistence type="predicted"/>
<gene>
    <name evidence="1" type="ORF">TCLT_LOCUS10205</name>
</gene>